<dbReference type="AlphaFoldDB" id="A0A0C2C1L2"/>
<dbReference type="Proteomes" id="UP000054047">
    <property type="component" value="Unassembled WGS sequence"/>
</dbReference>
<protein>
    <recommendedName>
        <fullName evidence="3">SCP domain-containing protein</fullName>
    </recommendedName>
</protein>
<dbReference type="OrthoDB" id="5847754at2759"/>
<keyword evidence="2" id="KW-1185">Reference proteome</keyword>
<dbReference type="InterPro" id="IPR035940">
    <property type="entry name" value="CAP_sf"/>
</dbReference>
<organism evidence="1 2">
    <name type="scientific">Ancylostoma duodenale</name>
    <dbReference type="NCBI Taxonomy" id="51022"/>
    <lineage>
        <taxon>Eukaryota</taxon>
        <taxon>Metazoa</taxon>
        <taxon>Ecdysozoa</taxon>
        <taxon>Nematoda</taxon>
        <taxon>Chromadorea</taxon>
        <taxon>Rhabditida</taxon>
        <taxon>Rhabditina</taxon>
        <taxon>Rhabditomorpha</taxon>
        <taxon>Strongyloidea</taxon>
        <taxon>Ancylostomatidae</taxon>
        <taxon>Ancylostomatinae</taxon>
        <taxon>Ancylostoma</taxon>
    </lineage>
</organism>
<evidence type="ECO:0000313" key="1">
    <source>
        <dbReference type="EMBL" id="KIH43457.1"/>
    </source>
</evidence>
<name>A0A0C2C1L2_9BILA</name>
<accession>A0A0C2C1L2</accession>
<evidence type="ECO:0008006" key="3">
    <source>
        <dbReference type="Google" id="ProtNLM"/>
    </source>
</evidence>
<feature type="non-terminal residue" evidence="1">
    <location>
        <position position="131"/>
    </location>
</feature>
<dbReference type="EMBL" id="KN785629">
    <property type="protein sequence ID" value="KIH43457.1"/>
    <property type="molecule type" value="Genomic_DNA"/>
</dbReference>
<feature type="non-terminal residue" evidence="1">
    <location>
        <position position="1"/>
    </location>
</feature>
<proteinExistence type="predicted"/>
<sequence>LAHGAATRVGCAQKNCNGELFIACMVYKKMNQQGVTLRFYSVQKPCNGEPIYEVGQGCSGPTECTTYEGSRCNSNKCTNIKCNGQTHMSSDTIRQLFEDEHNKHRSEVARGQVKMETKGKLCRNATQMWKL</sequence>
<evidence type="ECO:0000313" key="2">
    <source>
        <dbReference type="Proteomes" id="UP000054047"/>
    </source>
</evidence>
<gene>
    <name evidence="1" type="ORF">ANCDUO_26536</name>
</gene>
<dbReference type="Gene3D" id="3.40.33.10">
    <property type="entry name" value="CAP"/>
    <property type="match status" value="2"/>
</dbReference>
<reference evidence="1 2" key="1">
    <citation type="submission" date="2013-12" db="EMBL/GenBank/DDBJ databases">
        <title>Draft genome of the parsitic nematode Ancylostoma duodenale.</title>
        <authorList>
            <person name="Mitreva M."/>
        </authorList>
    </citation>
    <scope>NUCLEOTIDE SEQUENCE [LARGE SCALE GENOMIC DNA]</scope>
    <source>
        <strain evidence="1 2">Zhejiang</strain>
    </source>
</reference>
<dbReference type="SUPFAM" id="SSF55797">
    <property type="entry name" value="PR-1-like"/>
    <property type="match status" value="1"/>
</dbReference>